<proteinExistence type="inferred from homology"/>
<evidence type="ECO:0000256" key="9">
    <source>
        <dbReference type="ARBA" id="ARBA00023172"/>
    </source>
</evidence>
<dbReference type="NCBIfam" id="NF001399">
    <property type="entry name" value="PRK00283.1"/>
    <property type="match status" value="1"/>
</dbReference>
<keyword evidence="9 11" id="KW-0233">DNA recombination</keyword>
<feature type="active site" evidence="11">
    <location>
        <position position="251"/>
    </location>
</feature>
<protein>
    <recommendedName>
        <fullName evidence="3 11">Tyrosine recombinase XerD</fullName>
    </recommendedName>
</protein>
<gene>
    <name evidence="11" type="primary">xerD</name>
    <name evidence="14" type="ORF">SAMN05444340_102312</name>
</gene>
<dbReference type="Pfam" id="PF02899">
    <property type="entry name" value="Phage_int_SAM_1"/>
    <property type="match status" value="1"/>
</dbReference>
<feature type="domain" description="Tyr recombinase" evidence="12">
    <location>
        <begin position="106"/>
        <end position="299"/>
    </location>
</feature>
<evidence type="ECO:0000256" key="5">
    <source>
        <dbReference type="ARBA" id="ARBA00022618"/>
    </source>
</evidence>
<dbReference type="InterPro" id="IPR050090">
    <property type="entry name" value="Tyrosine_recombinase_XerCD"/>
</dbReference>
<evidence type="ECO:0000256" key="11">
    <source>
        <dbReference type="HAMAP-Rule" id="MF_01807"/>
    </source>
</evidence>
<feature type="active site" evidence="11">
    <location>
        <position position="173"/>
    </location>
</feature>
<keyword evidence="8 11" id="KW-0238">DNA-binding</keyword>
<dbReference type="Pfam" id="PF00589">
    <property type="entry name" value="Phage_integrase"/>
    <property type="match status" value="1"/>
</dbReference>
<evidence type="ECO:0000259" key="12">
    <source>
        <dbReference type="PROSITE" id="PS51898"/>
    </source>
</evidence>
<dbReference type="InterPro" id="IPR023009">
    <property type="entry name" value="Tyrosine_recombinase_XerC/XerD"/>
</dbReference>
<dbReference type="Proteomes" id="UP000199286">
    <property type="component" value="Unassembled WGS sequence"/>
</dbReference>
<name>A0A1H3GHR1_9RHOB</name>
<evidence type="ECO:0000256" key="3">
    <source>
        <dbReference type="ARBA" id="ARBA00015810"/>
    </source>
</evidence>
<dbReference type="GO" id="GO:0003677">
    <property type="term" value="F:DNA binding"/>
    <property type="evidence" value="ECO:0007669"/>
    <property type="project" value="UniProtKB-UniRule"/>
</dbReference>
<dbReference type="PROSITE" id="PS51900">
    <property type="entry name" value="CB"/>
    <property type="match status" value="1"/>
</dbReference>
<evidence type="ECO:0000313" key="15">
    <source>
        <dbReference type="Proteomes" id="UP000199286"/>
    </source>
</evidence>
<dbReference type="RefSeq" id="WP_089879539.1">
    <property type="nucleotide sequence ID" value="NZ_FNPF01000002.1"/>
</dbReference>
<dbReference type="InterPro" id="IPR013762">
    <property type="entry name" value="Integrase-like_cat_sf"/>
</dbReference>
<organism evidence="14 15">
    <name type="scientific">Citreimonas salinaria</name>
    <dbReference type="NCBI Taxonomy" id="321339"/>
    <lineage>
        <taxon>Bacteria</taxon>
        <taxon>Pseudomonadati</taxon>
        <taxon>Pseudomonadota</taxon>
        <taxon>Alphaproteobacteria</taxon>
        <taxon>Rhodobacterales</taxon>
        <taxon>Roseobacteraceae</taxon>
        <taxon>Citreimonas</taxon>
    </lineage>
</organism>
<evidence type="ECO:0000256" key="6">
    <source>
        <dbReference type="ARBA" id="ARBA00022829"/>
    </source>
</evidence>
<reference evidence="14 15" key="1">
    <citation type="submission" date="2016-10" db="EMBL/GenBank/DDBJ databases">
        <authorList>
            <person name="de Groot N.N."/>
        </authorList>
    </citation>
    <scope>NUCLEOTIDE SEQUENCE [LARGE SCALE GENOMIC DNA]</scope>
    <source>
        <strain evidence="14 15">DSM 26880</strain>
    </source>
</reference>
<dbReference type="InterPro" id="IPR011010">
    <property type="entry name" value="DNA_brk_join_enz"/>
</dbReference>
<dbReference type="GO" id="GO:0005737">
    <property type="term" value="C:cytoplasm"/>
    <property type="evidence" value="ECO:0007669"/>
    <property type="project" value="UniProtKB-SubCell"/>
</dbReference>
<dbReference type="PROSITE" id="PS51898">
    <property type="entry name" value="TYR_RECOMBINASE"/>
    <property type="match status" value="1"/>
</dbReference>
<evidence type="ECO:0000256" key="10">
    <source>
        <dbReference type="ARBA" id="ARBA00023306"/>
    </source>
</evidence>
<dbReference type="PANTHER" id="PTHR30349">
    <property type="entry name" value="PHAGE INTEGRASE-RELATED"/>
    <property type="match status" value="1"/>
</dbReference>
<dbReference type="GO" id="GO:0009037">
    <property type="term" value="F:tyrosine-based site-specific recombinase activity"/>
    <property type="evidence" value="ECO:0007669"/>
    <property type="project" value="UniProtKB-UniRule"/>
</dbReference>
<evidence type="ECO:0000259" key="13">
    <source>
        <dbReference type="PROSITE" id="PS51900"/>
    </source>
</evidence>
<feature type="active site" evidence="11">
    <location>
        <position position="277"/>
    </location>
</feature>
<dbReference type="GO" id="GO:0006313">
    <property type="term" value="P:DNA transposition"/>
    <property type="evidence" value="ECO:0007669"/>
    <property type="project" value="UniProtKB-UniRule"/>
</dbReference>
<keyword evidence="6 11" id="KW-0159">Chromosome partition</keyword>
<keyword evidence="10 11" id="KW-0131">Cell cycle</keyword>
<dbReference type="SUPFAM" id="SSF56349">
    <property type="entry name" value="DNA breaking-rejoining enzymes"/>
    <property type="match status" value="1"/>
</dbReference>
<dbReference type="PANTHER" id="PTHR30349:SF90">
    <property type="entry name" value="TYROSINE RECOMBINASE XERD"/>
    <property type="match status" value="1"/>
</dbReference>
<dbReference type="InterPro" id="IPR044068">
    <property type="entry name" value="CB"/>
</dbReference>
<feature type="domain" description="Core-binding (CB)" evidence="13">
    <location>
        <begin position="1"/>
        <end position="85"/>
    </location>
</feature>
<sequence length="312" mass="34267">MSTRWIEPFLEAIAAERGAAANTLAAYARDLRLTAEWLADRGESFATASRDTIESYLIACDAEGLSRATRARRLSAIKQLYRFAFEEGLREDNPAVQIAGPGRDKRLPRSLPVRDVDRLLEAAASHGRNALERARNACLMQVLYATGMRVSELVSLPASAARGDPRMLLVRGKGGKERMVPLSPPARAALAEWLALRDAEQDVARIAGRPTSAWLFPSHGRSGHLTRHGFYLLIKAFAVEAGVSPEAVTPHTLRHAFATHLLENGADLRSIQTLLGHADLATTEIYTHVLEARLRELVLQHHPLARAEADLD</sequence>
<dbReference type="EMBL" id="FNPF01000002">
    <property type="protein sequence ID" value="SDY01829.1"/>
    <property type="molecule type" value="Genomic_DNA"/>
</dbReference>
<dbReference type="Gene3D" id="1.10.150.130">
    <property type="match status" value="1"/>
</dbReference>
<feature type="active site" evidence="11">
    <location>
        <position position="254"/>
    </location>
</feature>
<keyword evidence="5 11" id="KW-0132">Cell division</keyword>
<dbReference type="Gene3D" id="1.10.443.10">
    <property type="entry name" value="Intergrase catalytic core"/>
    <property type="match status" value="1"/>
</dbReference>
<dbReference type="OrthoDB" id="9801717at2"/>
<feature type="active site" evidence="11">
    <location>
        <position position="149"/>
    </location>
</feature>
<comment type="subcellular location">
    <subcellularLocation>
        <location evidence="1 11">Cytoplasm</location>
    </subcellularLocation>
</comment>
<dbReference type="GO" id="GO:0051301">
    <property type="term" value="P:cell division"/>
    <property type="evidence" value="ECO:0007669"/>
    <property type="project" value="UniProtKB-KW"/>
</dbReference>
<keyword evidence="4 11" id="KW-0963">Cytoplasm</keyword>
<dbReference type="InterPro" id="IPR010998">
    <property type="entry name" value="Integrase_recombinase_N"/>
</dbReference>
<evidence type="ECO:0000256" key="7">
    <source>
        <dbReference type="ARBA" id="ARBA00022908"/>
    </source>
</evidence>
<dbReference type="InterPro" id="IPR002104">
    <property type="entry name" value="Integrase_catalytic"/>
</dbReference>
<dbReference type="AlphaFoldDB" id="A0A1H3GHR1"/>
<dbReference type="HAMAP" id="MF_01807">
    <property type="entry name" value="Recomb_XerD"/>
    <property type="match status" value="1"/>
</dbReference>
<evidence type="ECO:0000256" key="8">
    <source>
        <dbReference type="ARBA" id="ARBA00023125"/>
    </source>
</evidence>
<evidence type="ECO:0000256" key="2">
    <source>
        <dbReference type="ARBA" id="ARBA00010450"/>
    </source>
</evidence>
<dbReference type="GO" id="GO:0007059">
    <property type="term" value="P:chromosome segregation"/>
    <property type="evidence" value="ECO:0007669"/>
    <property type="project" value="UniProtKB-UniRule"/>
</dbReference>
<keyword evidence="15" id="KW-1185">Reference proteome</keyword>
<dbReference type="InterPro" id="IPR004107">
    <property type="entry name" value="Integrase_SAM-like_N"/>
</dbReference>
<accession>A0A1H3GHR1</accession>
<comment type="subunit">
    <text evidence="11">Forms a cyclic heterotetrameric complex composed of two molecules of XerC and two molecules of XerD.</text>
</comment>
<comment type="similarity">
    <text evidence="2 11">Belongs to the 'phage' integrase family. XerD subfamily.</text>
</comment>
<dbReference type="InterPro" id="IPR011932">
    <property type="entry name" value="Recomb_XerD"/>
</dbReference>
<evidence type="ECO:0000256" key="1">
    <source>
        <dbReference type="ARBA" id="ARBA00004496"/>
    </source>
</evidence>
<dbReference type="STRING" id="321339.SAMN05444340_102312"/>
<feature type="active site" description="O-(3'-phospho-DNA)-tyrosine intermediate" evidence="11">
    <location>
        <position position="286"/>
    </location>
</feature>
<evidence type="ECO:0000256" key="4">
    <source>
        <dbReference type="ARBA" id="ARBA00022490"/>
    </source>
</evidence>
<evidence type="ECO:0000313" key="14">
    <source>
        <dbReference type="EMBL" id="SDY01829.1"/>
    </source>
</evidence>
<keyword evidence="7 11" id="KW-0229">DNA integration</keyword>
<dbReference type="HAMAP" id="MF_01808">
    <property type="entry name" value="Recomb_XerC_XerD"/>
    <property type="match status" value="1"/>
</dbReference>
<comment type="function">
    <text evidence="11">Site-specific tyrosine recombinase, which acts by catalyzing the cutting and rejoining of the recombining DNA molecules. The XerC-XerD complex is essential to convert dimers of the bacterial chromosome into monomers to permit their segregation at cell division. It also contributes to the segregational stability of plasmids.</text>
</comment>